<protein>
    <submittedName>
        <fullName evidence="2">Cupin 2 conserved barrel domain protein</fullName>
    </submittedName>
</protein>
<reference evidence="2 3" key="1">
    <citation type="journal article" date="2010" name="Stand. Genomic Sci.">
        <title>Complete genome sequence of Coraliomargarita akajimensis type strain (04OKA010-24).</title>
        <authorList>
            <person name="Mavromatis K."/>
            <person name="Abt B."/>
            <person name="Brambilla E."/>
            <person name="Lapidus A."/>
            <person name="Copeland A."/>
            <person name="Deshpande S."/>
            <person name="Nolan M."/>
            <person name="Lucas S."/>
            <person name="Tice H."/>
            <person name="Cheng J.F."/>
            <person name="Han C."/>
            <person name="Detter J.C."/>
            <person name="Woyke T."/>
            <person name="Goodwin L."/>
            <person name="Pitluck S."/>
            <person name="Held B."/>
            <person name="Brettin T."/>
            <person name="Tapia R."/>
            <person name="Ivanova N."/>
            <person name="Mikhailova N."/>
            <person name="Pati A."/>
            <person name="Liolios K."/>
            <person name="Chen A."/>
            <person name="Palaniappan K."/>
            <person name="Land M."/>
            <person name="Hauser L."/>
            <person name="Chang Y.J."/>
            <person name="Jeffries C.D."/>
            <person name="Rohde M."/>
            <person name="Goker M."/>
            <person name="Bristow J."/>
            <person name="Eisen J.A."/>
            <person name="Markowitz V."/>
            <person name="Hugenholtz P."/>
            <person name="Klenk H.P."/>
            <person name="Kyrpides N.C."/>
        </authorList>
    </citation>
    <scope>NUCLEOTIDE SEQUENCE [LARGE SCALE GENOMIC DNA]</scope>
    <source>
        <strain evidence="3">DSM 45221 / IAM 15411 / JCM 23193 / KCTC 12865</strain>
    </source>
</reference>
<dbReference type="OrthoDB" id="9798585at2"/>
<proteinExistence type="predicted"/>
<name>D5EMT7_CORAD</name>
<dbReference type="AlphaFoldDB" id="D5EMT7"/>
<dbReference type="Proteomes" id="UP000000925">
    <property type="component" value="Chromosome"/>
</dbReference>
<organism evidence="2 3">
    <name type="scientific">Coraliomargarita akajimensis (strain DSM 45221 / IAM 15411 / JCM 23193 / KCTC 12865 / 04OKA010-24)</name>
    <dbReference type="NCBI Taxonomy" id="583355"/>
    <lineage>
        <taxon>Bacteria</taxon>
        <taxon>Pseudomonadati</taxon>
        <taxon>Verrucomicrobiota</taxon>
        <taxon>Opitutia</taxon>
        <taxon>Puniceicoccales</taxon>
        <taxon>Coraliomargaritaceae</taxon>
        <taxon>Coraliomargarita</taxon>
    </lineage>
</organism>
<keyword evidence="3" id="KW-1185">Reference proteome</keyword>
<dbReference type="Pfam" id="PF07883">
    <property type="entry name" value="Cupin_2"/>
    <property type="match status" value="1"/>
</dbReference>
<dbReference type="KEGG" id="caa:Caka_2310"/>
<evidence type="ECO:0000259" key="1">
    <source>
        <dbReference type="Pfam" id="PF07883"/>
    </source>
</evidence>
<accession>D5EMT7</accession>
<dbReference type="SUPFAM" id="SSF51182">
    <property type="entry name" value="RmlC-like cupins"/>
    <property type="match status" value="1"/>
</dbReference>
<sequence length="106" mass="11612">MPQIPSITKLFTSTGATEVLNELLRTQSAKLEHIVSNGEASPADFWYDQTQDEWVALIQGTATLEFESGSLALQAGDSLVIPAHLRHRVAHVSQDAVWIAVHYTAI</sequence>
<dbReference type="CDD" id="cd06981">
    <property type="entry name" value="cupin_reut_a1446"/>
    <property type="match status" value="1"/>
</dbReference>
<dbReference type="Gene3D" id="2.60.120.10">
    <property type="entry name" value="Jelly Rolls"/>
    <property type="match status" value="1"/>
</dbReference>
<feature type="domain" description="Cupin type-2" evidence="1">
    <location>
        <begin position="38"/>
        <end position="101"/>
    </location>
</feature>
<dbReference type="HOGENOM" id="CLU_147397_0_1_0"/>
<dbReference type="InterPro" id="IPR013096">
    <property type="entry name" value="Cupin_2"/>
</dbReference>
<dbReference type="STRING" id="583355.Caka_2310"/>
<evidence type="ECO:0000313" key="3">
    <source>
        <dbReference type="Proteomes" id="UP000000925"/>
    </source>
</evidence>
<dbReference type="RefSeq" id="WP_013044049.1">
    <property type="nucleotide sequence ID" value="NC_014008.1"/>
</dbReference>
<dbReference type="InterPro" id="IPR011051">
    <property type="entry name" value="RmlC_Cupin_sf"/>
</dbReference>
<gene>
    <name evidence="2" type="ordered locus">Caka_2310</name>
</gene>
<dbReference type="eggNOG" id="COG3837">
    <property type="taxonomic scope" value="Bacteria"/>
</dbReference>
<dbReference type="InterPro" id="IPR014710">
    <property type="entry name" value="RmlC-like_jellyroll"/>
</dbReference>
<dbReference type="EMBL" id="CP001998">
    <property type="protein sequence ID" value="ADE55327.1"/>
    <property type="molecule type" value="Genomic_DNA"/>
</dbReference>
<evidence type="ECO:0000313" key="2">
    <source>
        <dbReference type="EMBL" id="ADE55327.1"/>
    </source>
</evidence>